<proteinExistence type="predicted"/>
<feature type="compositionally biased region" description="Polar residues" evidence="4">
    <location>
        <begin position="87"/>
        <end position="98"/>
    </location>
</feature>
<dbReference type="AlphaFoldDB" id="A0AB34KFV5"/>
<sequence>MNTTPRKRNLPIRQLLACTFCRERKVKCDRVKPCSACCARGNPSACRFVVIDGSDYKPIQQSIAIRDLRREVKELKEQLRDARETHSPSPTGNNQNISEEGIRSRAAGSKRRRLVAGQASVPLSGASTVAESVSTPFSSVSLINYGFKDLAQLTAYPFPSLNVGDNTTAALTRLLPKEQKICESLDLFYDIAQSFAVSQTPDKTRKKEVKRFLSNVEHNATKTPDMLALLFAVLALVHHMSLAGRRHHHTSDEMKASFTLADCYIAASMQALRNASFMNEPTLTGIKTLLIIGVSLSETGRLHDAWALFGTTVRLAYSIELHGDPDMLSPQPLQNEKVARRNVWWLMLYTDQCLSSMLCKPLGISSIGNCPRPILLTSDSLELRAASTVHEFTLVAREILGYGGTITSREINVFTNKLGALCKTMPEALHFNVSWLQAEKSLPEWPLDVISARIFADIQFLIILLNSHQLADPPCSGESSPTPGDNEASRYPTKISSPLPAGLVSGSSFAINGCIHLLRAFLFLWRHKSVLLVSHPLEWQAMTAVMILLADAWKTGSKANLGLIDNVITIFVEMRRDGGSQAADLAIGHISHARTQLNKRS</sequence>
<organism evidence="6 7">
    <name type="scientific">Cladosporium halotolerans</name>
    <dbReference type="NCBI Taxonomy" id="1052096"/>
    <lineage>
        <taxon>Eukaryota</taxon>
        <taxon>Fungi</taxon>
        <taxon>Dikarya</taxon>
        <taxon>Ascomycota</taxon>
        <taxon>Pezizomycotina</taxon>
        <taxon>Dothideomycetes</taxon>
        <taxon>Dothideomycetidae</taxon>
        <taxon>Cladosporiales</taxon>
        <taxon>Cladosporiaceae</taxon>
        <taxon>Cladosporium</taxon>
    </lineage>
</organism>
<keyword evidence="3" id="KW-0539">Nucleus</keyword>
<dbReference type="CDD" id="cd12148">
    <property type="entry name" value="fungal_TF_MHR"/>
    <property type="match status" value="1"/>
</dbReference>
<dbReference type="RefSeq" id="XP_069225215.1">
    <property type="nucleotide sequence ID" value="XM_069377824.1"/>
</dbReference>
<protein>
    <recommendedName>
        <fullName evidence="5">Zn(2)-C6 fungal-type domain-containing protein</fullName>
    </recommendedName>
</protein>
<feature type="region of interest" description="Disordered" evidence="4">
    <location>
        <begin position="77"/>
        <end position="100"/>
    </location>
</feature>
<dbReference type="GO" id="GO:0008270">
    <property type="term" value="F:zinc ion binding"/>
    <property type="evidence" value="ECO:0007669"/>
    <property type="project" value="InterPro"/>
</dbReference>
<feature type="domain" description="Zn(2)-C6 fungal-type" evidence="5">
    <location>
        <begin position="17"/>
        <end position="48"/>
    </location>
</feature>
<dbReference type="InterPro" id="IPR007219">
    <property type="entry name" value="XnlR_reg_dom"/>
</dbReference>
<dbReference type="GeneID" id="96010662"/>
<evidence type="ECO:0000256" key="4">
    <source>
        <dbReference type="SAM" id="MobiDB-lite"/>
    </source>
</evidence>
<comment type="caution">
    <text evidence="6">The sequence shown here is derived from an EMBL/GenBank/DDBJ whole genome shotgun (WGS) entry which is preliminary data.</text>
</comment>
<accession>A0AB34KFV5</accession>
<dbReference type="GO" id="GO:0000981">
    <property type="term" value="F:DNA-binding transcription factor activity, RNA polymerase II-specific"/>
    <property type="evidence" value="ECO:0007669"/>
    <property type="project" value="InterPro"/>
</dbReference>
<dbReference type="GO" id="GO:0006351">
    <property type="term" value="P:DNA-templated transcription"/>
    <property type="evidence" value="ECO:0007669"/>
    <property type="project" value="InterPro"/>
</dbReference>
<evidence type="ECO:0000313" key="7">
    <source>
        <dbReference type="Proteomes" id="UP000803884"/>
    </source>
</evidence>
<dbReference type="SUPFAM" id="SSF57701">
    <property type="entry name" value="Zn2/Cys6 DNA-binding domain"/>
    <property type="match status" value="1"/>
</dbReference>
<dbReference type="Proteomes" id="UP000803884">
    <property type="component" value="Unassembled WGS sequence"/>
</dbReference>
<dbReference type="InterPro" id="IPR036864">
    <property type="entry name" value="Zn2-C6_fun-type_DNA-bd_sf"/>
</dbReference>
<keyword evidence="7" id="KW-1185">Reference proteome</keyword>
<reference evidence="6 7" key="1">
    <citation type="journal article" date="2020" name="Microbiol. Resour. Announc.">
        <title>Draft Genome Sequence of a Cladosporium Species Isolated from the Mesophotic Ascidian Didemnum maculosum.</title>
        <authorList>
            <person name="Gioti A."/>
            <person name="Siaperas R."/>
            <person name="Nikolaivits E."/>
            <person name="Le Goff G."/>
            <person name="Ouazzani J."/>
            <person name="Kotoulas G."/>
            <person name="Topakas E."/>
        </authorList>
    </citation>
    <scope>NUCLEOTIDE SEQUENCE [LARGE SCALE GENOMIC DNA]</scope>
    <source>
        <strain evidence="6 7">TM138-S3</strain>
    </source>
</reference>
<evidence type="ECO:0000259" key="5">
    <source>
        <dbReference type="PROSITE" id="PS50048"/>
    </source>
</evidence>
<dbReference type="Pfam" id="PF04082">
    <property type="entry name" value="Fungal_trans"/>
    <property type="match status" value="1"/>
</dbReference>
<dbReference type="PANTHER" id="PTHR31001">
    <property type="entry name" value="UNCHARACTERIZED TRANSCRIPTIONAL REGULATORY PROTEIN"/>
    <property type="match status" value="1"/>
</dbReference>
<evidence type="ECO:0000313" key="6">
    <source>
        <dbReference type="EMBL" id="KAL1582108.1"/>
    </source>
</evidence>
<dbReference type="Pfam" id="PF00172">
    <property type="entry name" value="Zn_clus"/>
    <property type="match status" value="1"/>
</dbReference>
<evidence type="ECO:0000256" key="1">
    <source>
        <dbReference type="ARBA" id="ARBA00004123"/>
    </source>
</evidence>
<comment type="subcellular location">
    <subcellularLocation>
        <location evidence="1">Nucleus</location>
    </subcellularLocation>
</comment>
<evidence type="ECO:0000256" key="2">
    <source>
        <dbReference type="ARBA" id="ARBA00022723"/>
    </source>
</evidence>
<dbReference type="InterPro" id="IPR050613">
    <property type="entry name" value="Sec_Metabolite_Reg"/>
</dbReference>
<dbReference type="SMART" id="SM00906">
    <property type="entry name" value="Fungal_trans"/>
    <property type="match status" value="1"/>
</dbReference>
<name>A0AB34KFV5_9PEZI</name>
<dbReference type="SMART" id="SM00066">
    <property type="entry name" value="GAL4"/>
    <property type="match status" value="1"/>
</dbReference>
<dbReference type="CDD" id="cd00067">
    <property type="entry name" value="GAL4"/>
    <property type="match status" value="1"/>
</dbReference>
<dbReference type="EMBL" id="JAAQHG020000067">
    <property type="protein sequence ID" value="KAL1582108.1"/>
    <property type="molecule type" value="Genomic_DNA"/>
</dbReference>
<keyword evidence="2" id="KW-0479">Metal-binding</keyword>
<dbReference type="GO" id="GO:0003677">
    <property type="term" value="F:DNA binding"/>
    <property type="evidence" value="ECO:0007669"/>
    <property type="project" value="InterPro"/>
</dbReference>
<gene>
    <name evidence="6" type="ORF">WHR41_09220</name>
</gene>
<dbReference type="GO" id="GO:0005634">
    <property type="term" value="C:nucleus"/>
    <property type="evidence" value="ECO:0007669"/>
    <property type="project" value="UniProtKB-SubCell"/>
</dbReference>
<dbReference type="Gene3D" id="4.10.240.10">
    <property type="entry name" value="Zn(2)-C6 fungal-type DNA-binding domain"/>
    <property type="match status" value="1"/>
</dbReference>
<evidence type="ECO:0000256" key="3">
    <source>
        <dbReference type="ARBA" id="ARBA00023242"/>
    </source>
</evidence>
<dbReference type="PROSITE" id="PS50048">
    <property type="entry name" value="ZN2_CY6_FUNGAL_2"/>
    <property type="match status" value="1"/>
</dbReference>
<dbReference type="PROSITE" id="PS00463">
    <property type="entry name" value="ZN2_CY6_FUNGAL_1"/>
    <property type="match status" value="1"/>
</dbReference>
<dbReference type="InterPro" id="IPR001138">
    <property type="entry name" value="Zn2Cys6_DnaBD"/>
</dbReference>
<feature type="compositionally biased region" description="Basic and acidic residues" evidence="4">
    <location>
        <begin position="77"/>
        <end position="86"/>
    </location>
</feature>